<evidence type="ECO:0000313" key="2">
    <source>
        <dbReference type="Proteomes" id="UP000724584"/>
    </source>
</evidence>
<sequence length="382" mass="42612">MPSHKDGRVYRIAGIPSAINGKAAVRGFLADFFDSDEARITIRSLGIHPQKPDFLVAIVGFSPTPTECSSGSFWRLEKTTHVGERSIIAHLEIDTEFLGFTPLNLPLDDDQCDKIDCIAVSGLSSHPFGSWKHRGGQFMWLVDDTDGFPLNVRVLLYGYDSTLFGSKSFQDIEHMGQRLATQIAGIRPLAGSSPSHVPRPLVFIAHSLGGLVVKEAVYQMANDDAADAQTIFGLVLFGVPHFGLLVEPWLDIIGGQPNRTLIEDLSSNSRVLRKLDSRWPDSVSHTQIPMNRSHEDLPKFSGQFDSDYLVLKPFLEEIWVKAVQVVQARLDAINSKPQEMATESVGLIQLWPYKEMGETVKTEIEYAFRSLFPFLPFIQLHH</sequence>
<keyword evidence="2" id="KW-1185">Reference proteome</keyword>
<comment type="caution">
    <text evidence="1">The sequence shown here is derived from an EMBL/GenBank/DDBJ whole genome shotgun (WGS) entry which is preliminary data.</text>
</comment>
<gene>
    <name evidence="1" type="ORF">F5144DRAFT_479119</name>
</gene>
<dbReference type="Proteomes" id="UP000724584">
    <property type="component" value="Unassembled WGS sequence"/>
</dbReference>
<organism evidence="1 2">
    <name type="scientific">Chaetomium tenue</name>
    <dbReference type="NCBI Taxonomy" id="1854479"/>
    <lineage>
        <taxon>Eukaryota</taxon>
        <taxon>Fungi</taxon>
        <taxon>Dikarya</taxon>
        <taxon>Ascomycota</taxon>
        <taxon>Pezizomycotina</taxon>
        <taxon>Sordariomycetes</taxon>
        <taxon>Sordariomycetidae</taxon>
        <taxon>Sordariales</taxon>
        <taxon>Chaetomiaceae</taxon>
        <taxon>Chaetomium</taxon>
    </lineage>
</organism>
<accession>A0ACB7PU28</accession>
<proteinExistence type="predicted"/>
<protein>
    <submittedName>
        <fullName evidence="1">Uncharacterized protein</fullName>
    </submittedName>
</protein>
<dbReference type="EMBL" id="JAGIZQ010000001">
    <property type="protein sequence ID" value="KAH6651264.1"/>
    <property type="molecule type" value="Genomic_DNA"/>
</dbReference>
<name>A0ACB7PU28_9PEZI</name>
<reference evidence="1 2" key="1">
    <citation type="journal article" date="2021" name="Nat. Commun.">
        <title>Genetic determinants of endophytism in the Arabidopsis root mycobiome.</title>
        <authorList>
            <person name="Mesny F."/>
            <person name="Miyauchi S."/>
            <person name="Thiergart T."/>
            <person name="Pickel B."/>
            <person name="Atanasova L."/>
            <person name="Karlsson M."/>
            <person name="Huettel B."/>
            <person name="Barry K.W."/>
            <person name="Haridas S."/>
            <person name="Chen C."/>
            <person name="Bauer D."/>
            <person name="Andreopoulos W."/>
            <person name="Pangilinan J."/>
            <person name="LaButti K."/>
            <person name="Riley R."/>
            <person name="Lipzen A."/>
            <person name="Clum A."/>
            <person name="Drula E."/>
            <person name="Henrissat B."/>
            <person name="Kohler A."/>
            <person name="Grigoriev I.V."/>
            <person name="Martin F.M."/>
            <person name="Hacquard S."/>
        </authorList>
    </citation>
    <scope>NUCLEOTIDE SEQUENCE [LARGE SCALE GENOMIC DNA]</scope>
    <source>
        <strain evidence="1 2">MPI-SDFR-AT-0079</strain>
    </source>
</reference>
<evidence type="ECO:0000313" key="1">
    <source>
        <dbReference type="EMBL" id="KAH6651264.1"/>
    </source>
</evidence>